<name>A0A223MYK7_9VIBR</name>
<protein>
    <submittedName>
        <fullName evidence="1">Type III secretion system protein</fullName>
    </submittedName>
</protein>
<gene>
    <name evidence="1" type="ORF">CCZ37_07405</name>
</gene>
<dbReference type="Proteomes" id="UP000215148">
    <property type="component" value="Chromosome 1"/>
</dbReference>
<proteinExistence type="predicted"/>
<evidence type="ECO:0000313" key="1">
    <source>
        <dbReference type="EMBL" id="ASU22427.1"/>
    </source>
</evidence>
<dbReference type="EMBL" id="CP022741">
    <property type="protein sequence ID" value="ASU22427.1"/>
    <property type="molecule type" value="Genomic_DNA"/>
</dbReference>
<dbReference type="RefSeq" id="WP_094500186.1">
    <property type="nucleotide sequence ID" value="NZ_CAWNHI010000001.1"/>
</dbReference>
<sequence>MTSIVFNTQPSDITLSEKSQAQNSLTFNEKQWNNYGDTLDKVEKGSVSMSELLALLAQIIESSQRLRAQMMQNRITEAVATNDLAVKMSGDKCGDAQRKFAITLAAGVATMAMSTAATVRMGQSKTLTDKHVTDLTKGKNTSVSSLDAQSVNQFTANLQEARTAKYRSVAQMSEMGSNMTGNVNEIQHADQVRQQEESQASKELKEKFDAQLDQYIQDLTQEAVKLNEILDAVAKASLATNR</sequence>
<organism evidence="1 2">
    <name type="scientific">Vibrio qinghaiensis</name>
    <dbReference type="NCBI Taxonomy" id="2025808"/>
    <lineage>
        <taxon>Bacteria</taxon>
        <taxon>Pseudomonadati</taxon>
        <taxon>Pseudomonadota</taxon>
        <taxon>Gammaproteobacteria</taxon>
        <taxon>Vibrionales</taxon>
        <taxon>Vibrionaceae</taxon>
        <taxon>Vibrio</taxon>
    </lineage>
</organism>
<dbReference type="AlphaFoldDB" id="A0A223MYK7"/>
<accession>A0A223MYK7</accession>
<keyword evidence="2" id="KW-1185">Reference proteome</keyword>
<reference evidence="1 2" key="1">
    <citation type="submission" date="2017-08" db="EMBL/GenBank/DDBJ databases">
        <title>The Vibrio qinghaiensis sp.-Q67 is a luminous bacteria isolated firstly from Qinghai lake, Qinghai province, China, which has been proved to be very sensitive to detect environmental and food pollutants. Therefore, complete genome analysis of V. qinghaiensis sp.-Q67 highlights the potential application of this strain on detection of hazards in the contaminated environments.</title>
        <authorList>
            <person name="Gong L."/>
        </authorList>
    </citation>
    <scope>NUCLEOTIDE SEQUENCE [LARGE SCALE GENOMIC DNA]</scope>
    <source>
        <strain evidence="1 2">Q67</strain>
    </source>
</reference>
<evidence type="ECO:0000313" key="2">
    <source>
        <dbReference type="Proteomes" id="UP000215148"/>
    </source>
</evidence>
<dbReference type="KEGG" id="vqi:CCZ37_07405"/>